<keyword evidence="4 5" id="KW-0472">Membrane</keyword>
<evidence type="ECO:0000256" key="3">
    <source>
        <dbReference type="ARBA" id="ARBA00022989"/>
    </source>
</evidence>
<dbReference type="InterPro" id="IPR017452">
    <property type="entry name" value="GPCR_Rhodpsn_7TM"/>
</dbReference>
<evidence type="ECO:0000259" key="6">
    <source>
        <dbReference type="PROSITE" id="PS50262"/>
    </source>
</evidence>
<feature type="transmembrane region" description="Helical" evidence="5">
    <location>
        <begin position="281"/>
        <end position="301"/>
    </location>
</feature>
<dbReference type="PANTHER" id="PTHR46273:SF4">
    <property type="entry name" value="AT19640P"/>
    <property type="match status" value="1"/>
</dbReference>
<evidence type="ECO:0000313" key="7">
    <source>
        <dbReference type="EMBL" id="AKQ63004.1"/>
    </source>
</evidence>
<feature type="domain" description="G-protein coupled receptors family 1 profile" evidence="6">
    <location>
        <begin position="70"/>
        <end position="337"/>
    </location>
</feature>
<keyword evidence="3 5" id="KW-1133">Transmembrane helix</keyword>
<feature type="transmembrane region" description="Helical" evidence="5">
    <location>
        <begin position="225"/>
        <end position="248"/>
    </location>
</feature>
<feature type="transmembrane region" description="Helical" evidence="5">
    <location>
        <begin position="89"/>
        <end position="108"/>
    </location>
</feature>
<dbReference type="GO" id="GO:0005886">
    <property type="term" value="C:plasma membrane"/>
    <property type="evidence" value="ECO:0007669"/>
    <property type="project" value="TreeGrafter"/>
</dbReference>
<comment type="subcellular location">
    <subcellularLocation>
        <location evidence="1">Membrane</location>
    </subcellularLocation>
</comment>
<dbReference type="SUPFAM" id="SSF81321">
    <property type="entry name" value="Family A G protein-coupled receptor-like"/>
    <property type="match status" value="1"/>
</dbReference>
<organism evidence="7">
    <name type="scientific">Platynereis dumerilii</name>
    <name type="common">Dumeril's clam worm</name>
    <dbReference type="NCBI Taxonomy" id="6359"/>
    <lineage>
        <taxon>Eukaryota</taxon>
        <taxon>Metazoa</taxon>
        <taxon>Spiralia</taxon>
        <taxon>Lophotrochozoa</taxon>
        <taxon>Annelida</taxon>
        <taxon>Polychaeta</taxon>
        <taxon>Errantia</taxon>
        <taxon>Phyllodocida</taxon>
        <taxon>Nereididae</taxon>
        <taxon>Platynereis</taxon>
    </lineage>
</organism>
<dbReference type="Pfam" id="PF10324">
    <property type="entry name" value="7TM_GPCR_Srw"/>
    <property type="match status" value="1"/>
</dbReference>
<protein>
    <submittedName>
        <fullName evidence="7">Myomodulin receptor 1</fullName>
    </submittedName>
</protein>
<evidence type="ECO:0000256" key="2">
    <source>
        <dbReference type="ARBA" id="ARBA00022692"/>
    </source>
</evidence>
<dbReference type="PRINTS" id="PR00237">
    <property type="entry name" value="GPCRRHODOPSN"/>
</dbReference>
<dbReference type="PROSITE" id="PS50262">
    <property type="entry name" value="G_PROTEIN_RECEP_F1_2"/>
    <property type="match status" value="1"/>
</dbReference>
<dbReference type="InterPro" id="IPR019427">
    <property type="entry name" value="7TM_GPCR_serpentine_rcpt_Srw"/>
</dbReference>
<sequence>MDMEFNATLNTGLNDTMAMWNATAGGWPNSTTPENMVHMQPDTRLKEFSVWYQSKHGYVSIVVCVFGIVSNIMNIAVLTQKNMVTSTNYILVALAIADMLTMLSYLPYATYFYCATVPDMLYNHPKGWIIYLLFNTNFIITCHTIAMWLTVALAVFRYIVVCHHTLGPKLCNLRRAKITVVAVFFATVIFCIPNYVMYKPVPTDKGGWWFEDNSYITPFHKVFNFWLFGVVLKVAPCVLLTVLSSLLIRAMHSAEKKRQRLKSMGKRAESERTSEHNRTTAMLVSVVLCFVVAELPQGILAFLSGVDSNIFVNVYAPLGDVWDIIVLVNSAVNFLLYCIMSRQFRKTFQEVILKLCIKHLAKSPSEVQYSTINTQSTKV</sequence>
<feature type="transmembrane region" description="Helical" evidence="5">
    <location>
        <begin position="128"/>
        <end position="156"/>
    </location>
</feature>
<keyword evidence="7" id="KW-0675">Receptor</keyword>
<dbReference type="CDD" id="cd14978">
    <property type="entry name" value="7tmA_FMRFamide_R-like"/>
    <property type="match status" value="1"/>
</dbReference>
<name>A0A0K0PUE1_PLADU</name>
<dbReference type="InterPro" id="IPR053219">
    <property type="entry name" value="GPCR_Dmsr-1"/>
</dbReference>
<proteinExistence type="evidence at transcript level"/>
<dbReference type="Gene3D" id="1.20.1070.10">
    <property type="entry name" value="Rhodopsin 7-helix transmembrane proteins"/>
    <property type="match status" value="1"/>
</dbReference>
<dbReference type="GO" id="GO:0008528">
    <property type="term" value="F:G protein-coupled peptide receptor activity"/>
    <property type="evidence" value="ECO:0007669"/>
    <property type="project" value="InterPro"/>
</dbReference>
<feature type="transmembrane region" description="Helical" evidence="5">
    <location>
        <begin position="57"/>
        <end position="77"/>
    </location>
</feature>
<accession>A0A0K0PUE1</accession>
<evidence type="ECO:0000256" key="1">
    <source>
        <dbReference type="ARBA" id="ARBA00004370"/>
    </source>
</evidence>
<dbReference type="AlphaFoldDB" id="A0A0K0PUE1"/>
<reference evidence="7" key="1">
    <citation type="journal article" date="2015" name="Cell Rep.">
        <title>Large-Scale Combinatorial Deorphanization of Platynereis Neuropeptide GPCRs.</title>
        <authorList>
            <person name="Bauknecht P.M."/>
            <person name="Jekely G."/>
        </authorList>
    </citation>
    <scope>NUCLEOTIDE SEQUENCE</scope>
</reference>
<keyword evidence="2 5" id="KW-0812">Transmembrane</keyword>
<evidence type="ECO:0000256" key="4">
    <source>
        <dbReference type="ARBA" id="ARBA00023136"/>
    </source>
</evidence>
<dbReference type="PANTHER" id="PTHR46273">
    <property type="entry name" value="MYOSUPPRESSIN RECEPTOR 1, ISOFORM B-RELATED"/>
    <property type="match status" value="1"/>
</dbReference>
<evidence type="ECO:0000256" key="5">
    <source>
        <dbReference type="SAM" id="Phobius"/>
    </source>
</evidence>
<dbReference type="EMBL" id="KP293950">
    <property type="protein sequence ID" value="AKQ63004.1"/>
    <property type="molecule type" value="mRNA"/>
</dbReference>
<feature type="transmembrane region" description="Helical" evidence="5">
    <location>
        <begin position="176"/>
        <end position="198"/>
    </location>
</feature>
<feature type="transmembrane region" description="Helical" evidence="5">
    <location>
        <begin position="321"/>
        <end position="340"/>
    </location>
</feature>
<dbReference type="InterPro" id="IPR000276">
    <property type="entry name" value="GPCR_Rhodpsn"/>
</dbReference>